<dbReference type="RefSeq" id="WP_207338624.1">
    <property type="nucleotide sequence ID" value="NZ_JAFMYU010000035.1"/>
</dbReference>
<feature type="transmembrane region" description="Helical" evidence="7">
    <location>
        <begin position="673"/>
        <end position="698"/>
    </location>
</feature>
<feature type="domain" description="MacB-like periplasmic core" evidence="9">
    <location>
        <begin position="468"/>
        <end position="613"/>
    </location>
</feature>
<keyword evidence="11" id="KW-1185">Reference proteome</keyword>
<gene>
    <name evidence="10" type="ORF">J2I48_26860</name>
</gene>
<organism evidence="10 11">
    <name type="scientific">Fibrella aquatilis</name>
    <dbReference type="NCBI Taxonomy" id="2817059"/>
    <lineage>
        <taxon>Bacteria</taxon>
        <taxon>Pseudomonadati</taxon>
        <taxon>Bacteroidota</taxon>
        <taxon>Cytophagia</taxon>
        <taxon>Cytophagales</taxon>
        <taxon>Spirosomataceae</taxon>
        <taxon>Fibrella</taxon>
    </lineage>
</organism>
<reference evidence="10 11" key="1">
    <citation type="submission" date="2021-03" db="EMBL/GenBank/DDBJ databases">
        <title>Fibrella sp. HMF5036 genome sequencing and assembly.</title>
        <authorList>
            <person name="Kang H."/>
            <person name="Kim H."/>
            <person name="Bae S."/>
            <person name="Joh K."/>
        </authorList>
    </citation>
    <scope>NUCLEOTIDE SEQUENCE [LARGE SCALE GENOMIC DNA]</scope>
    <source>
        <strain evidence="10 11">HMF5036</strain>
    </source>
</reference>
<evidence type="ECO:0000256" key="6">
    <source>
        <dbReference type="ARBA" id="ARBA00038076"/>
    </source>
</evidence>
<dbReference type="PROSITE" id="PS51257">
    <property type="entry name" value="PROKAR_LIPOPROTEIN"/>
    <property type="match status" value="1"/>
</dbReference>
<feature type="transmembrane region" description="Helical" evidence="7">
    <location>
        <begin position="380"/>
        <end position="406"/>
    </location>
</feature>
<sequence length="796" mass="87886">MLRNYITIALRNLRKNGAYALINITGLGLGLGCALLIFALVRYHYQTDRHHARADQIYRITTKFKLPDGDFYTPGVPFVFGKTLRTDYPDIAQVVMLDEWEEPMVAVPGIGGTETKFKEKHAKGAFVEPGFFKLFDYTWLSGGPAELDQPGTVVLEANLARQYFGTENAVGKTLKLLARYPVRVVGVFANYRDNTDFGYTIMPSWASEEGAAGTKLPTDFGNTNSSTLCFVLFNERFTAANWAQQMPVFVKKHKTKEAINVVFFPAQKLADIHFATDYGGVSRGLLASLLAIGLLLIGTACINFVNLATAQALNRSREVGVRKVLGSTQGQLFSQFMGETALIVLLATGLGLLIFSYGLQLAQVHLHGAFKFTFYFEPSVLVWLGLLLVVVVGLSGLYPALVLAGFRPVVALAGRLTSRQVGGGFSVRRGLVVTQFAISQVLVIGLVVVSSQLSYIRNKDLGFRQNAIMTVEVPNDPTKLQTFKQQVQALPSVQKFSYSMSGPPQSGNVSHTTFRYDTRPEEEKWQLQQMYCDADYLGLYDLKLLAGRNLQPSDTAREALVNEVFMHKVGAKTPAEVLGKIIHNNGHNMEIVGVLKNYNQQQLKSAINPLFVSTQANRYYNANLQVQTGNFQQVIGQLGAIYNKAYPDSYFESHFVDDQIEASYQEEQTMGSLVNFFAAVALFIGCMGLYGLVLFMVSQKTKEIGVRKVLGASTGSILWLFGREFSRLIAVAFVLAVPVAWWVMSGWLQTFQYKITLSPGIFALALLATVVVAALTVSFQSIRAALMNPVKSLRSE</sequence>
<dbReference type="InterPro" id="IPR025857">
    <property type="entry name" value="MacB_PCD"/>
</dbReference>
<keyword evidence="3 7" id="KW-0812">Transmembrane</keyword>
<name>A0A939K0X7_9BACT</name>
<feature type="transmembrane region" description="Helical" evidence="7">
    <location>
        <begin position="728"/>
        <end position="748"/>
    </location>
</feature>
<proteinExistence type="inferred from homology"/>
<evidence type="ECO:0000256" key="7">
    <source>
        <dbReference type="SAM" id="Phobius"/>
    </source>
</evidence>
<feature type="transmembrane region" description="Helical" evidence="7">
    <location>
        <begin position="760"/>
        <end position="786"/>
    </location>
</feature>
<keyword evidence="2" id="KW-1003">Cell membrane</keyword>
<comment type="caution">
    <text evidence="10">The sequence shown here is derived from an EMBL/GenBank/DDBJ whole genome shotgun (WGS) entry which is preliminary data.</text>
</comment>
<dbReference type="Proteomes" id="UP000664795">
    <property type="component" value="Unassembled WGS sequence"/>
</dbReference>
<dbReference type="InterPro" id="IPR050250">
    <property type="entry name" value="Macrolide_Exporter_MacB"/>
</dbReference>
<protein>
    <submittedName>
        <fullName evidence="10">ABC transporter permease</fullName>
    </submittedName>
</protein>
<feature type="transmembrane region" description="Helical" evidence="7">
    <location>
        <begin position="426"/>
        <end position="449"/>
    </location>
</feature>
<dbReference type="Pfam" id="PF12704">
    <property type="entry name" value="MacB_PCD"/>
    <property type="match status" value="2"/>
</dbReference>
<dbReference type="AlphaFoldDB" id="A0A939K0X7"/>
<feature type="domain" description="ABC3 transporter permease C-terminal" evidence="8">
    <location>
        <begin position="291"/>
        <end position="404"/>
    </location>
</feature>
<dbReference type="InterPro" id="IPR003838">
    <property type="entry name" value="ABC3_permease_C"/>
</dbReference>
<dbReference type="EMBL" id="JAFMYU010000035">
    <property type="protein sequence ID" value="MBO0934659.1"/>
    <property type="molecule type" value="Genomic_DNA"/>
</dbReference>
<feature type="transmembrane region" description="Helical" evidence="7">
    <location>
        <begin position="340"/>
        <end position="359"/>
    </location>
</feature>
<dbReference type="PANTHER" id="PTHR30572">
    <property type="entry name" value="MEMBRANE COMPONENT OF TRANSPORTER-RELATED"/>
    <property type="match status" value="1"/>
</dbReference>
<feature type="domain" description="MacB-like periplasmic core" evidence="9">
    <location>
        <begin position="21"/>
        <end position="205"/>
    </location>
</feature>
<evidence type="ECO:0000256" key="1">
    <source>
        <dbReference type="ARBA" id="ARBA00004651"/>
    </source>
</evidence>
<accession>A0A939K0X7</accession>
<dbReference type="GO" id="GO:0022857">
    <property type="term" value="F:transmembrane transporter activity"/>
    <property type="evidence" value="ECO:0007669"/>
    <property type="project" value="TreeGrafter"/>
</dbReference>
<feature type="transmembrane region" description="Helical" evidence="7">
    <location>
        <begin position="20"/>
        <end position="41"/>
    </location>
</feature>
<evidence type="ECO:0000256" key="3">
    <source>
        <dbReference type="ARBA" id="ARBA00022692"/>
    </source>
</evidence>
<evidence type="ECO:0000259" key="8">
    <source>
        <dbReference type="Pfam" id="PF02687"/>
    </source>
</evidence>
<comment type="similarity">
    <text evidence="6">Belongs to the ABC-4 integral membrane protein family.</text>
</comment>
<evidence type="ECO:0000256" key="5">
    <source>
        <dbReference type="ARBA" id="ARBA00023136"/>
    </source>
</evidence>
<keyword evidence="5 7" id="KW-0472">Membrane</keyword>
<comment type="subcellular location">
    <subcellularLocation>
        <location evidence="1">Cell membrane</location>
        <topology evidence="1">Multi-pass membrane protein</topology>
    </subcellularLocation>
</comment>
<feature type="domain" description="ABC3 transporter permease C-terminal" evidence="8">
    <location>
        <begin position="675"/>
        <end position="789"/>
    </location>
</feature>
<feature type="transmembrane region" description="Helical" evidence="7">
    <location>
        <begin position="285"/>
        <end position="305"/>
    </location>
</feature>
<dbReference type="PANTHER" id="PTHR30572:SF4">
    <property type="entry name" value="ABC TRANSPORTER PERMEASE YTRF"/>
    <property type="match status" value="1"/>
</dbReference>
<dbReference type="Pfam" id="PF02687">
    <property type="entry name" value="FtsX"/>
    <property type="match status" value="2"/>
</dbReference>
<evidence type="ECO:0000259" key="9">
    <source>
        <dbReference type="Pfam" id="PF12704"/>
    </source>
</evidence>
<evidence type="ECO:0000313" key="10">
    <source>
        <dbReference type="EMBL" id="MBO0934659.1"/>
    </source>
</evidence>
<keyword evidence="4 7" id="KW-1133">Transmembrane helix</keyword>
<dbReference type="GO" id="GO:0005886">
    <property type="term" value="C:plasma membrane"/>
    <property type="evidence" value="ECO:0007669"/>
    <property type="project" value="UniProtKB-SubCell"/>
</dbReference>
<evidence type="ECO:0000313" key="11">
    <source>
        <dbReference type="Proteomes" id="UP000664795"/>
    </source>
</evidence>
<evidence type="ECO:0000256" key="2">
    <source>
        <dbReference type="ARBA" id="ARBA00022475"/>
    </source>
</evidence>
<evidence type="ECO:0000256" key="4">
    <source>
        <dbReference type="ARBA" id="ARBA00022989"/>
    </source>
</evidence>